<dbReference type="OrthoDB" id="9795306at2"/>
<dbReference type="PROSITE" id="PS51819">
    <property type="entry name" value="VOC"/>
    <property type="match status" value="1"/>
</dbReference>
<protein>
    <submittedName>
        <fullName evidence="2">Glyoxalase</fullName>
    </submittedName>
</protein>
<dbReference type="PANTHER" id="PTHR34109:SF1">
    <property type="entry name" value="VOC DOMAIN-CONTAINING PROTEIN"/>
    <property type="match status" value="1"/>
</dbReference>
<proteinExistence type="predicted"/>
<dbReference type="SUPFAM" id="SSF54593">
    <property type="entry name" value="Glyoxalase/Bleomycin resistance protein/Dihydroxybiphenyl dioxygenase"/>
    <property type="match status" value="1"/>
</dbReference>
<gene>
    <name evidence="2" type="ORF">DKG74_16050</name>
</gene>
<sequence>MVKAIPDGYEATTPYLIVDGAAAAIDFYVAAFGATELFRIAAPGDRIGHAELRLGRGVIMLADPFPEMGALPPEKGKPVPVSFVFYCADVDAVAARAVALGARLRGAIEDKFYGDRMASLIDPFGHCWHVSTHVEDVAPDELDRRAKAAMGG</sequence>
<reference evidence="2 3" key="1">
    <citation type="submission" date="2018-05" db="EMBL/GenBank/DDBJ databases">
        <title>Zavarzinia sp. HR-AS.</title>
        <authorList>
            <person name="Lee Y."/>
            <person name="Jeon C.O."/>
        </authorList>
    </citation>
    <scope>NUCLEOTIDE SEQUENCE [LARGE SCALE GENOMIC DNA]</scope>
    <source>
        <strain evidence="2 3">HR-AS</strain>
    </source>
</reference>
<dbReference type="Gene3D" id="3.30.720.120">
    <property type="match status" value="1"/>
</dbReference>
<feature type="domain" description="VOC" evidence="1">
    <location>
        <begin position="8"/>
        <end position="133"/>
    </location>
</feature>
<dbReference type="RefSeq" id="WP_109907191.1">
    <property type="nucleotide sequence ID" value="NZ_QGLE01000010.1"/>
</dbReference>
<dbReference type="InterPro" id="IPR029068">
    <property type="entry name" value="Glyas_Bleomycin-R_OHBP_Dase"/>
</dbReference>
<dbReference type="PANTHER" id="PTHR34109">
    <property type="entry name" value="BNAUNNG04460D PROTEIN-RELATED"/>
    <property type="match status" value="1"/>
</dbReference>
<dbReference type="EMBL" id="QGLE01000010">
    <property type="protein sequence ID" value="PWR20193.1"/>
    <property type="molecule type" value="Genomic_DNA"/>
</dbReference>
<comment type="caution">
    <text evidence="2">The sequence shown here is derived from an EMBL/GenBank/DDBJ whole genome shotgun (WGS) entry which is preliminary data.</text>
</comment>
<name>A0A317E461_9PROT</name>
<dbReference type="AlphaFoldDB" id="A0A317E461"/>
<dbReference type="CDD" id="cd07246">
    <property type="entry name" value="VOC_like"/>
    <property type="match status" value="1"/>
</dbReference>
<evidence type="ECO:0000313" key="3">
    <source>
        <dbReference type="Proteomes" id="UP000245461"/>
    </source>
</evidence>
<evidence type="ECO:0000313" key="2">
    <source>
        <dbReference type="EMBL" id="PWR20193.1"/>
    </source>
</evidence>
<dbReference type="InterPro" id="IPR004360">
    <property type="entry name" value="Glyas_Fos-R_dOase_dom"/>
</dbReference>
<dbReference type="InterPro" id="IPR037523">
    <property type="entry name" value="VOC_core"/>
</dbReference>
<dbReference type="Gene3D" id="3.30.720.110">
    <property type="match status" value="1"/>
</dbReference>
<dbReference type="Proteomes" id="UP000245461">
    <property type="component" value="Unassembled WGS sequence"/>
</dbReference>
<dbReference type="Pfam" id="PF00903">
    <property type="entry name" value="Glyoxalase"/>
    <property type="match status" value="1"/>
</dbReference>
<organism evidence="2 3">
    <name type="scientific">Zavarzinia aquatilis</name>
    <dbReference type="NCBI Taxonomy" id="2211142"/>
    <lineage>
        <taxon>Bacteria</taxon>
        <taxon>Pseudomonadati</taxon>
        <taxon>Pseudomonadota</taxon>
        <taxon>Alphaproteobacteria</taxon>
        <taxon>Rhodospirillales</taxon>
        <taxon>Zavarziniaceae</taxon>
        <taxon>Zavarzinia</taxon>
    </lineage>
</organism>
<evidence type="ECO:0000259" key="1">
    <source>
        <dbReference type="PROSITE" id="PS51819"/>
    </source>
</evidence>
<accession>A0A317E461</accession>
<keyword evidence="3" id="KW-1185">Reference proteome</keyword>